<dbReference type="EMBL" id="JADNYJ010000101">
    <property type="protein sequence ID" value="KAF8885551.1"/>
    <property type="molecule type" value="Genomic_DNA"/>
</dbReference>
<evidence type="ECO:0000313" key="2">
    <source>
        <dbReference type="Proteomes" id="UP000724874"/>
    </source>
</evidence>
<reference evidence="1" key="1">
    <citation type="submission" date="2020-11" db="EMBL/GenBank/DDBJ databases">
        <authorList>
            <consortium name="DOE Joint Genome Institute"/>
            <person name="Ahrendt S."/>
            <person name="Riley R."/>
            <person name="Andreopoulos W."/>
            <person name="LaButti K."/>
            <person name="Pangilinan J."/>
            <person name="Ruiz-duenas F.J."/>
            <person name="Barrasa J.M."/>
            <person name="Sanchez-Garcia M."/>
            <person name="Camarero S."/>
            <person name="Miyauchi S."/>
            <person name="Serrano A."/>
            <person name="Linde D."/>
            <person name="Babiker R."/>
            <person name="Drula E."/>
            <person name="Ayuso-Fernandez I."/>
            <person name="Pacheco R."/>
            <person name="Padilla G."/>
            <person name="Ferreira P."/>
            <person name="Barriuso J."/>
            <person name="Kellner H."/>
            <person name="Castanera R."/>
            <person name="Alfaro M."/>
            <person name="Ramirez L."/>
            <person name="Pisabarro A.G."/>
            <person name="Kuo A."/>
            <person name="Tritt A."/>
            <person name="Lipzen A."/>
            <person name="He G."/>
            <person name="Yan M."/>
            <person name="Ng V."/>
            <person name="Cullen D."/>
            <person name="Martin F."/>
            <person name="Rosso M.-N."/>
            <person name="Henrissat B."/>
            <person name="Hibbett D."/>
            <person name="Martinez A.T."/>
            <person name="Grigoriev I.V."/>
        </authorList>
    </citation>
    <scope>NUCLEOTIDE SEQUENCE</scope>
    <source>
        <strain evidence="1">AH 44721</strain>
    </source>
</reference>
<evidence type="ECO:0000313" key="1">
    <source>
        <dbReference type="EMBL" id="KAF8885551.1"/>
    </source>
</evidence>
<comment type="caution">
    <text evidence="1">The sequence shown here is derived from an EMBL/GenBank/DDBJ whole genome shotgun (WGS) entry which is preliminary data.</text>
</comment>
<keyword evidence="2" id="KW-1185">Reference proteome</keyword>
<name>A0A9P5TIP7_GYMJU</name>
<protein>
    <submittedName>
        <fullName evidence="1">Uncharacterized protein</fullName>
    </submittedName>
</protein>
<dbReference type="AlphaFoldDB" id="A0A9P5TIP7"/>
<dbReference type="Proteomes" id="UP000724874">
    <property type="component" value="Unassembled WGS sequence"/>
</dbReference>
<gene>
    <name evidence="1" type="ORF">CPB84DRAFT_1788267</name>
</gene>
<accession>A0A9P5TIP7</accession>
<proteinExistence type="predicted"/>
<organism evidence="1 2">
    <name type="scientific">Gymnopilus junonius</name>
    <name type="common">Spectacular rustgill mushroom</name>
    <name type="synonym">Gymnopilus spectabilis subsp. junonius</name>
    <dbReference type="NCBI Taxonomy" id="109634"/>
    <lineage>
        <taxon>Eukaryota</taxon>
        <taxon>Fungi</taxon>
        <taxon>Dikarya</taxon>
        <taxon>Basidiomycota</taxon>
        <taxon>Agaricomycotina</taxon>
        <taxon>Agaricomycetes</taxon>
        <taxon>Agaricomycetidae</taxon>
        <taxon>Agaricales</taxon>
        <taxon>Agaricineae</taxon>
        <taxon>Hymenogastraceae</taxon>
        <taxon>Gymnopilus</taxon>
    </lineage>
</organism>
<sequence length="91" mass="9492">MAFPFVAFAMITVDSSSDPALGLINATYFSANNFTGALLTKLGGGAGASFPRWPTSDLLRLSVRCSVPSLDTRCASHYAVGSYHASQVSAT</sequence>